<keyword evidence="6" id="KW-0808">Transferase</keyword>
<dbReference type="GO" id="GO:0005829">
    <property type="term" value="C:cytosol"/>
    <property type="evidence" value="ECO:0007669"/>
    <property type="project" value="TreeGrafter"/>
</dbReference>
<reference evidence="9 10" key="2">
    <citation type="submission" date="2018-11" db="EMBL/GenBank/DDBJ databases">
        <title>Genomic Encyclopedia of Type Strains, Phase IV (KMG-IV): sequencing the most valuable type-strain genomes for metagenomic binning, comparative biology and taxonomic classification.</title>
        <authorList>
            <person name="Goeker M."/>
        </authorList>
    </citation>
    <scope>NUCLEOTIDE SEQUENCE [LARGE SCALE GENOMIC DNA]</scope>
    <source>
        <strain evidence="9 10">DSM 27783</strain>
    </source>
</reference>
<keyword evidence="6" id="KW-0500">Molybdenum</keyword>
<evidence type="ECO:0000256" key="5">
    <source>
        <dbReference type="ARBA" id="ARBA00047317"/>
    </source>
</evidence>
<dbReference type="InterPro" id="IPR005110">
    <property type="entry name" value="MoeA_linker/N"/>
</dbReference>
<dbReference type="InterPro" id="IPR038987">
    <property type="entry name" value="MoeA-like"/>
</dbReference>
<reference evidence="8" key="3">
    <citation type="submission" date="2019-06" db="EMBL/GenBank/DDBJ databases">
        <title>A comparative analysis of the Nautiliaceae.</title>
        <authorList>
            <person name="Grosche A."/>
            <person name="Smedile F."/>
            <person name="Vetriani C."/>
        </authorList>
    </citation>
    <scope>NUCLEOTIDE SEQUENCE</scope>
    <source>
        <strain evidence="8">TB6</strain>
    </source>
</reference>
<dbReference type="Gene3D" id="3.90.105.10">
    <property type="entry name" value="Molybdopterin biosynthesis moea protein, domain 2"/>
    <property type="match status" value="1"/>
</dbReference>
<dbReference type="SMART" id="SM00852">
    <property type="entry name" value="MoCF_biosynth"/>
    <property type="match status" value="1"/>
</dbReference>
<dbReference type="Pfam" id="PF03453">
    <property type="entry name" value="MoeA_N"/>
    <property type="match status" value="1"/>
</dbReference>
<evidence type="ECO:0000256" key="4">
    <source>
        <dbReference type="ARBA" id="ARBA00023150"/>
    </source>
</evidence>
<dbReference type="InterPro" id="IPR005111">
    <property type="entry name" value="MoeA_C_domain_IV"/>
</dbReference>
<comment type="catalytic activity">
    <reaction evidence="5">
        <text>adenylyl-molybdopterin + molybdate = Mo-molybdopterin + AMP + H(+)</text>
        <dbReference type="Rhea" id="RHEA:35047"/>
        <dbReference type="ChEBI" id="CHEBI:15378"/>
        <dbReference type="ChEBI" id="CHEBI:36264"/>
        <dbReference type="ChEBI" id="CHEBI:62727"/>
        <dbReference type="ChEBI" id="CHEBI:71302"/>
        <dbReference type="ChEBI" id="CHEBI:456215"/>
        <dbReference type="EC" id="2.10.1.1"/>
    </reaction>
</comment>
<evidence type="ECO:0000256" key="2">
    <source>
        <dbReference type="ARBA" id="ARBA00005046"/>
    </source>
</evidence>
<dbReference type="InterPro" id="IPR001453">
    <property type="entry name" value="MoaB/Mog_dom"/>
</dbReference>
<dbReference type="GO" id="GO:0046872">
    <property type="term" value="F:metal ion binding"/>
    <property type="evidence" value="ECO:0007669"/>
    <property type="project" value="UniProtKB-UniRule"/>
</dbReference>
<keyword evidence="4 6" id="KW-0501">Molybdenum cofactor biosynthesis</keyword>
<evidence type="ECO:0000259" key="7">
    <source>
        <dbReference type="SMART" id="SM00852"/>
    </source>
</evidence>
<evidence type="ECO:0000313" key="8">
    <source>
        <dbReference type="EMBL" id="QCI27495.1"/>
    </source>
</evidence>
<evidence type="ECO:0000256" key="6">
    <source>
        <dbReference type="RuleBase" id="RU365090"/>
    </source>
</evidence>
<protein>
    <recommendedName>
        <fullName evidence="6">Molybdopterin molybdenumtransferase</fullName>
        <ecNumber evidence="6">2.10.1.1</ecNumber>
    </recommendedName>
</protein>
<evidence type="ECO:0000256" key="3">
    <source>
        <dbReference type="ARBA" id="ARBA00010763"/>
    </source>
</evidence>
<comment type="similarity">
    <text evidence="3 6">Belongs to the MoeA family.</text>
</comment>
<proteinExistence type="inferred from homology"/>
<dbReference type="PANTHER" id="PTHR10192:SF5">
    <property type="entry name" value="GEPHYRIN"/>
    <property type="match status" value="1"/>
</dbReference>
<gene>
    <name evidence="8" type="ORF">C6V80_00500</name>
    <name evidence="9" type="ORF">EDC58_1853</name>
</gene>
<dbReference type="SUPFAM" id="SSF63867">
    <property type="entry name" value="MoeA C-terminal domain-like"/>
    <property type="match status" value="1"/>
</dbReference>
<keyword evidence="6" id="KW-0460">Magnesium</keyword>
<dbReference type="EMBL" id="CP027432">
    <property type="protein sequence ID" value="QCI27495.1"/>
    <property type="molecule type" value="Genomic_DNA"/>
</dbReference>
<evidence type="ECO:0000313" key="11">
    <source>
        <dbReference type="Proteomes" id="UP000298805"/>
    </source>
</evidence>
<dbReference type="Proteomes" id="UP000298805">
    <property type="component" value="Chromosome"/>
</dbReference>
<dbReference type="Pfam" id="PF03454">
    <property type="entry name" value="MoeA_C"/>
    <property type="match status" value="1"/>
</dbReference>
<dbReference type="EC" id="2.10.1.1" evidence="6"/>
<dbReference type="Gene3D" id="3.40.980.10">
    <property type="entry name" value="MoaB/Mog-like domain"/>
    <property type="match status" value="1"/>
</dbReference>
<dbReference type="EMBL" id="RJVK01000005">
    <property type="protein sequence ID" value="ROR38934.1"/>
    <property type="molecule type" value="Genomic_DNA"/>
</dbReference>
<dbReference type="SUPFAM" id="SSF53218">
    <property type="entry name" value="Molybdenum cofactor biosynthesis proteins"/>
    <property type="match status" value="1"/>
</dbReference>
<dbReference type="SUPFAM" id="SSF63882">
    <property type="entry name" value="MoeA N-terminal region -like"/>
    <property type="match status" value="1"/>
</dbReference>
<dbReference type="RefSeq" id="WP_123353224.1">
    <property type="nucleotide sequence ID" value="NZ_CP027432.2"/>
</dbReference>
<organism evidence="9 10">
    <name type="scientific">Caminibacter pacificus</name>
    <dbReference type="NCBI Taxonomy" id="1424653"/>
    <lineage>
        <taxon>Bacteria</taxon>
        <taxon>Pseudomonadati</taxon>
        <taxon>Campylobacterota</taxon>
        <taxon>Epsilonproteobacteria</taxon>
        <taxon>Nautiliales</taxon>
        <taxon>Nautiliaceae</taxon>
        <taxon>Caminibacter</taxon>
    </lineage>
</organism>
<dbReference type="InterPro" id="IPR036135">
    <property type="entry name" value="MoeA_linker/N_sf"/>
</dbReference>
<feature type="domain" description="MoaB/Mog" evidence="7">
    <location>
        <begin position="175"/>
        <end position="312"/>
    </location>
</feature>
<evidence type="ECO:0000256" key="1">
    <source>
        <dbReference type="ARBA" id="ARBA00002901"/>
    </source>
</evidence>
<evidence type="ECO:0000313" key="9">
    <source>
        <dbReference type="EMBL" id="ROR38934.1"/>
    </source>
</evidence>
<comment type="function">
    <text evidence="1 6">Catalyzes the insertion of molybdate into adenylated molybdopterin with the concomitant release of AMP.</text>
</comment>
<dbReference type="Gene3D" id="2.170.190.11">
    <property type="entry name" value="Molybdopterin biosynthesis moea protein, domain 3"/>
    <property type="match status" value="1"/>
</dbReference>
<dbReference type="Gene3D" id="2.40.340.10">
    <property type="entry name" value="MoeA, C-terminal, domain IV"/>
    <property type="match status" value="1"/>
</dbReference>
<keyword evidence="6" id="KW-0479">Metal-binding</keyword>
<dbReference type="Proteomes" id="UP000272781">
    <property type="component" value="Unassembled WGS sequence"/>
</dbReference>
<dbReference type="GO" id="GO:0061599">
    <property type="term" value="F:molybdopterin molybdotransferase activity"/>
    <property type="evidence" value="ECO:0007669"/>
    <property type="project" value="UniProtKB-UniRule"/>
</dbReference>
<evidence type="ECO:0000313" key="10">
    <source>
        <dbReference type="Proteomes" id="UP000272781"/>
    </source>
</evidence>
<dbReference type="CDD" id="cd00887">
    <property type="entry name" value="MoeA"/>
    <property type="match status" value="1"/>
</dbReference>
<dbReference type="GO" id="GO:0006777">
    <property type="term" value="P:Mo-molybdopterin cofactor biosynthetic process"/>
    <property type="evidence" value="ECO:0007669"/>
    <property type="project" value="UniProtKB-UniRule"/>
</dbReference>
<comment type="pathway">
    <text evidence="2 6">Cofactor biosynthesis; molybdopterin biosynthesis.</text>
</comment>
<dbReference type="PANTHER" id="PTHR10192">
    <property type="entry name" value="MOLYBDOPTERIN BIOSYNTHESIS PROTEIN"/>
    <property type="match status" value="1"/>
</dbReference>
<comment type="cofactor">
    <cofactor evidence="6">
        <name>Mg(2+)</name>
        <dbReference type="ChEBI" id="CHEBI:18420"/>
    </cofactor>
</comment>
<dbReference type="AlphaFoldDB" id="A0AAJ4RBM9"/>
<dbReference type="Pfam" id="PF00994">
    <property type="entry name" value="MoCF_biosynth"/>
    <property type="match status" value="1"/>
</dbReference>
<accession>A0AAJ4RBM9</accession>
<name>A0AAJ4RBM9_9BACT</name>
<sequence length="395" mass="43695">MFIKVTRNEAKEIIDSLTSQKYYETITIDEAEGRVLFEDMKAKFNIPESDKSAVDGYAINVDNLTFPAKLKIIDEAPAGEAQKELKEGAIFIMTGGVVPKGANAVVRIEDVEKDGDYIVIKKPVKKGDLINFEGEEVKTGDVVLKKGEILDYKKVALLANLGHYQIKVFKKVKIGIVVTGSEVKEPFEALDKAGVKNSNLYILKGLLKPYADITYYGKLPDNLDEMIKVFKNAIEENDILISSGGASKGKYDFTKEIAKQIGVDIKFTTTNIRPGRPLIFGNKDKKLFFGLPGYPAALLVNAVEFLIPYVKKAAGIVNYQNEYKKAVLTTKTKAKEGRVDFIRGNIECDEKVTFTAAYTQQTSNYLSIALSNALAVIDENEGTKEAGEIVEYILI</sequence>
<reference evidence="11" key="1">
    <citation type="submission" date="2018-03" db="EMBL/GenBank/DDBJ databases">
        <title>A comparative analysis of the Nautiliaceae.</title>
        <authorList>
            <person name="Grosche A."/>
            <person name="Smedile F."/>
            <person name="Vetriani C."/>
        </authorList>
    </citation>
    <scope>NUCLEOTIDE SEQUENCE [LARGE SCALE GENOMIC DNA]</scope>
    <source>
        <strain evidence="11">TB6</strain>
    </source>
</reference>
<dbReference type="InterPro" id="IPR036688">
    <property type="entry name" value="MoeA_C_domain_IV_sf"/>
</dbReference>
<keyword evidence="11" id="KW-1185">Reference proteome</keyword>
<dbReference type="InterPro" id="IPR036425">
    <property type="entry name" value="MoaB/Mog-like_dom_sf"/>
</dbReference>